<dbReference type="GO" id="GO:0004553">
    <property type="term" value="F:hydrolase activity, hydrolyzing O-glycosyl compounds"/>
    <property type="evidence" value="ECO:0007669"/>
    <property type="project" value="InterPro"/>
</dbReference>
<dbReference type="PANTHER" id="PTHR42715:SF10">
    <property type="entry name" value="BETA-GLUCOSIDASE"/>
    <property type="match status" value="1"/>
</dbReference>
<dbReference type="Pfam" id="PF14310">
    <property type="entry name" value="Fn3-like"/>
    <property type="match status" value="1"/>
</dbReference>
<accession>A0A261G1F0</accession>
<dbReference type="InterPro" id="IPR036881">
    <property type="entry name" value="Glyco_hydro_3_C_sf"/>
</dbReference>
<dbReference type="Proteomes" id="UP000216057">
    <property type="component" value="Unassembled WGS sequence"/>
</dbReference>
<dbReference type="Pfam" id="PF00933">
    <property type="entry name" value="Glyco_hydro_3"/>
    <property type="match status" value="1"/>
</dbReference>
<evidence type="ECO:0000256" key="1">
    <source>
        <dbReference type="ARBA" id="ARBA00005336"/>
    </source>
</evidence>
<dbReference type="InterPro" id="IPR017853">
    <property type="entry name" value="GH"/>
</dbReference>
<dbReference type="SUPFAM" id="SSF52279">
    <property type="entry name" value="Beta-D-glucan exohydrolase, C-terminal domain"/>
    <property type="match status" value="1"/>
</dbReference>
<evidence type="ECO:0000313" key="8">
    <source>
        <dbReference type="Proteomes" id="UP000593943"/>
    </source>
</evidence>
<dbReference type="GO" id="GO:0005975">
    <property type="term" value="P:carbohydrate metabolic process"/>
    <property type="evidence" value="ECO:0007669"/>
    <property type="project" value="InterPro"/>
</dbReference>
<keyword evidence="2 6" id="KW-0378">Hydrolase</keyword>
<feature type="domain" description="Fibronectin type III-like" evidence="4">
    <location>
        <begin position="414"/>
        <end position="492"/>
    </location>
</feature>
<evidence type="ECO:0000313" key="5">
    <source>
        <dbReference type="EMBL" id="OZG65269.1"/>
    </source>
</evidence>
<gene>
    <name evidence="6" type="ORF">BE0216_07495</name>
    <name evidence="5" type="ORF">BEUL_2012</name>
</gene>
<keyword evidence="3" id="KW-0472">Membrane</keyword>
<dbReference type="EMBL" id="MWWZ01000012">
    <property type="protein sequence ID" value="OZG65269.1"/>
    <property type="molecule type" value="Genomic_DNA"/>
</dbReference>
<dbReference type="InterPro" id="IPR002772">
    <property type="entry name" value="Glyco_hydro_3_C"/>
</dbReference>
<dbReference type="Gene3D" id="2.60.40.10">
    <property type="entry name" value="Immunoglobulins"/>
    <property type="match status" value="1"/>
</dbReference>
<feature type="transmembrane region" description="Helical" evidence="3">
    <location>
        <begin position="928"/>
        <end position="953"/>
    </location>
</feature>
<dbReference type="InterPro" id="IPR001764">
    <property type="entry name" value="Glyco_hydro_3_N"/>
</dbReference>
<dbReference type="OrthoDB" id="3187562at2"/>
<organism evidence="5 7">
    <name type="scientific">Bifidobacterium eulemuris</name>
    <dbReference type="NCBI Taxonomy" id="1765219"/>
    <lineage>
        <taxon>Bacteria</taxon>
        <taxon>Bacillati</taxon>
        <taxon>Actinomycetota</taxon>
        <taxon>Actinomycetes</taxon>
        <taxon>Bifidobacteriales</taxon>
        <taxon>Bifidobacteriaceae</taxon>
        <taxon>Bifidobacterium</taxon>
    </lineage>
</organism>
<dbReference type="SMART" id="SM01217">
    <property type="entry name" value="Fn3_like"/>
    <property type="match status" value="1"/>
</dbReference>
<comment type="similarity">
    <text evidence="1">Belongs to the glycosyl hydrolase 3 family.</text>
</comment>
<dbReference type="Gene3D" id="3.40.50.1700">
    <property type="entry name" value="Glycoside hydrolase family 3 C-terminal domain"/>
    <property type="match status" value="1"/>
</dbReference>
<name>A0A261G1F0_9BIFI</name>
<dbReference type="AlphaFoldDB" id="A0A261G1F0"/>
<dbReference type="PRINTS" id="PR00133">
    <property type="entry name" value="GLHYDRLASE3"/>
</dbReference>
<dbReference type="PANTHER" id="PTHR42715">
    <property type="entry name" value="BETA-GLUCOSIDASE"/>
    <property type="match status" value="1"/>
</dbReference>
<reference evidence="6 8" key="2">
    <citation type="submission" date="2020-10" db="EMBL/GenBank/DDBJ databases">
        <title>Genome sequencing of Bifidobacterium eulemuris_DSMZ_100216.</title>
        <authorList>
            <person name="Kim J."/>
        </authorList>
    </citation>
    <scope>NUCLEOTIDE SEQUENCE [LARGE SCALE GENOMIC DNA]</scope>
    <source>
        <strain evidence="6 8">DSM 100216</strain>
    </source>
</reference>
<reference evidence="5 7" key="1">
    <citation type="journal article" date="2017" name="BMC Genomics">
        <title>Comparative genomic and phylogenomic analyses of the Bifidobacteriaceae family.</title>
        <authorList>
            <person name="Lugli G.A."/>
            <person name="Milani C."/>
            <person name="Turroni F."/>
            <person name="Duranti S."/>
            <person name="Mancabelli L."/>
            <person name="Mangifesta M."/>
            <person name="Ferrario C."/>
            <person name="Modesto M."/>
            <person name="Mattarelli P."/>
            <person name="Jiri K."/>
            <person name="van Sinderen D."/>
            <person name="Ventura M."/>
        </authorList>
    </citation>
    <scope>NUCLEOTIDE SEQUENCE [LARGE SCALE GENOMIC DNA]</scope>
    <source>
        <strain evidence="5 7">DSM 100216</strain>
    </source>
</reference>
<keyword evidence="8" id="KW-1185">Reference proteome</keyword>
<keyword evidence="3" id="KW-1133">Transmembrane helix</keyword>
<evidence type="ECO:0000313" key="7">
    <source>
        <dbReference type="Proteomes" id="UP000216057"/>
    </source>
</evidence>
<sequence>MNDSQRTGKKPLPLPVSIGMIVIAVILAVATAIGNVYANKYSDLISVYFNQPTSKVVSAENETTEHFTSDYASDEEREAALGEIGTDITREGATLLKNENDALPLATGARISVLGQNSVDTVYGGGGAGSIDASQAGTLLQSFEDAGFDVNQTLVDFYENGAGKDYRKTATNSYGEGEFAVNEVPVDVYTDEVLDSFSSYDDAAVVVIGRSGSESQDLPSEPLASGYTYLQLDDDERAMLEMAAEHFDTVVVLLNTQNPMELEALESDDVDAVLWIGALGQTGATAVGEVLNGTVNPSGHLPDTYATDLASAPSMANSGSYTITNSTEAFSTNYMAYAESIYVGYRYYETRYEDVVLGNEDAANYDYTTQVAYPFGYGLSYTDFEWSDYEMNETSDGFDVSVTVANTGDVAGKDVVQVYMQSPYTDYDKDNGIEKASAELVGYAKTGEIEPGESETVTVHVDKESMKVYDAEGEGTYIVDAGDYYFAAGSDVHEALNNILAAKGYGVDDGMDAEGDASFAAKTTVHTQDNRTYATSAASGNEITNQFEDVDLTTYDDSFTYLSRSDWTGTWPDTYADGTWTAPQEFVDALAVDTTTTEPESTPVTDTQNSSYGELNVSMLMDTDYDDEAWDALIEQMSVDELDELVRVGGYATKSVDSTQLPATVDKDGPAGISSTLVGGENGMGYPPEVVIAATWNADLAERFGAAIGEDSIALGVAVWYGPACNIHRSPYGGRAFEYFSEDSFLSGDLCAQVVAGAASKGVVSTVKHFALNDQETNRMGLAVFANEQTVRQLYLKPFEMSVREGGASAMMASMNRIGSRWTGGHKGLLTNTLRDEWGFKGFVVTDQASYSVFAYEDLREGLEAGTDLWLNTDNELWKLSDAEMTDGVVANMQRAAKNISYALSRSNAMNGLSANSTIVKVTPLWRWGVYALDGVVTIGVVALCAAATISILRRRKQATLTVQSDDADSADKQ</sequence>
<evidence type="ECO:0000256" key="2">
    <source>
        <dbReference type="ARBA" id="ARBA00022801"/>
    </source>
</evidence>
<feature type="transmembrane region" description="Helical" evidence="3">
    <location>
        <begin position="12"/>
        <end position="38"/>
    </location>
</feature>
<evidence type="ECO:0000259" key="4">
    <source>
        <dbReference type="SMART" id="SM01217"/>
    </source>
</evidence>
<dbReference type="InterPro" id="IPR036962">
    <property type="entry name" value="Glyco_hydro_3_N_sf"/>
</dbReference>
<proteinExistence type="inferred from homology"/>
<dbReference type="Proteomes" id="UP000593943">
    <property type="component" value="Chromosome"/>
</dbReference>
<dbReference type="InterPro" id="IPR050288">
    <property type="entry name" value="Cellulose_deg_GH3"/>
</dbReference>
<dbReference type="Pfam" id="PF01915">
    <property type="entry name" value="Glyco_hydro_3_C"/>
    <property type="match status" value="1"/>
</dbReference>
<evidence type="ECO:0000256" key="3">
    <source>
        <dbReference type="SAM" id="Phobius"/>
    </source>
</evidence>
<dbReference type="SUPFAM" id="SSF51445">
    <property type="entry name" value="(Trans)glycosidases"/>
    <property type="match status" value="1"/>
</dbReference>
<dbReference type="InterPro" id="IPR013783">
    <property type="entry name" value="Ig-like_fold"/>
</dbReference>
<dbReference type="InterPro" id="IPR026891">
    <property type="entry name" value="Fn3-like"/>
</dbReference>
<protein>
    <submittedName>
        <fullName evidence="5">Beta-glucosidase</fullName>
    </submittedName>
    <submittedName>
        <fullName evidence="6">Glycoside hydrolase family 3 protein</fullName>
    </submittedName>
</protein>
<dbReference type="RefSeq" id="WP_094637517.1">
    <property type="nucleotide sequence ID" value="NZ_CP062938.1"/>
</dbReference>
<evidence type="ECO:0000313" key="6">
    <source>
        <dbReference type="EMBL" id="QOL32315.1"/>
    </source>
</evidence>
<dbReference type="Gene3D" id="3.20.20.300">
    <property type="entry name" value="Glycoside hydrolase, family 3, N-terminal domain"/>
    <property type="match status" value="1"/>
</dbReference>
<keyword evidence="3" id="KW-0812">Transmembrane</keyword>
<dbReference type="KEGG" id="beu:BE0216_07495"/>
<dbReference type="EMBL" id="CP062938">
    <property type="protein sequence ID" value="QOL32315.1"/>
    <property type="molecule type" value="Genomic_DNA"/>
</dbReference>